<feature type="non-terminal residue" evidence="1">
    <location>
        <position position="73"/>
    </location>
</feature>
<proteinExistence type="predicted"/>
<accession>A0ACD1GBT3</accession>
<gene>
    <name evidence="1" type="ORF">BO95DRAFT_441953</name>
</gene>
<keyword evidence="2" id="KW-1185">Reference proteome</keyword>
<reference evidence="1" key="1">
    <citation type="submission" date="2018-02" db="EMBL/GenBank/DDBJ databases">
        <title>The genomes of Aspergillus section Nigri reveals drivers in fungal speciation.</title>
        <authorList>
            <consortium name="DOE Joint Genome Institute"/>
            <person name="Vesth T.C."/>
            <person name="Nybo J."/>
            <person name="Theobald S."/>
            <person name="Brandl J."/>
            <person name="Frisvad J.C."/>
            <person name="Nielsen K.F."/>
            <person name="Lyhne E.K."/>
            <person name="Kogle M.E."/>
            <person name="Kuo A."/>
            <person name="Riley R."/>
            <person name="Clum A."/>
            <person name="Nolan M."/>
            <person name="Lipzen A."/>
            <person name="Salamov A."/>
            <person name="Henrissat B."/>
            <person name="Wiebenga A."/>
            <person name="De vries R.P."/>
            <person name="Grigoriev I.V."/>
            <person name="Mortensen U.H."/>
            <person name="Andersen M.R."/>
            <person name="Baker S.E."/>
        </authorList>
    </citation>
    <scope>NUCLEOTIDE SEQUENCE</scope>
    <source>
        <strain evidence="1">CBS 621.78</strain>
    </source>
</reference>
<dbReference type="Proteomes" id="UP000249057">
    <property type="component" value="Unassembled WGS sequence"/>
</dbReference>
<name>A0ACD1GBT3_9EURO</name>
<sequence>MQHPILESTKDFRPRMTLTASRSTCKQTRTPGILLSEGSRKKTPDKKLFAFPMNKDDTDEDVKKKMIDREVIC</sequence>
<organism evidence="1 2">
    <name type="scientific">Aspergillus brunneoviolaceus CBS 621.78</name>
    <dbReference type="NCBI Taxonomy" id="1450534"/>
    <lineage>
        <taxon>Eukaryota</taxon>
        <taxon>Fungi</taxon>
        <taxon>Dikarya</taxon>
        <taxon>Ascomycota</taxon>
        <taxon>Pezizomycotina</taxon>
        <taxon>Eurotiomycetes</taxon>
        <taxon>Eurotiomycetidae</taxon>
        <taxon>Eurotiales</taxon>
        <taxon>Aspergillaceae</taxon>
        <taxon>Aspergillus</taxon>
        <taxon>Aspergillus subgen. Circumdati</taxon>
    </lineage>
</organism>
<evidence type="ECO:0000313" key="1">
    <source>
        <dbReference type="EMBL" id="RAH46736.1"/>
    </source>
</evidence>
<evidence type="ECO:0000313" key="2">
    <source>
        <dbReference type="Proteomes" id="UP000249057"/>
    </source>
</evidence>
<protein>
    <submittedName>
        <fullName evidence="1">Uncharacterized protein</fullName>
    </submittedName>
</protein>
<dbReference type="EMBL" id="KZ825335">
    <property type="protein sequence ID" value="RAH46736.1"/>
    <property type="molecule type" value="Genomic_DNA"/>
</dbReference>